<name>Q6C1G0_YARLI</name>
<dbReference type="InParanoid" id="Q6C1G0"/>
<dbReference type="Proteomes" id="UP000001300">
    <property type="component" value="Chromosome F"/>
</dbReference>
<feature type="region of interest" description="Disordered" evidence="1">
    <location>
        <begin position="45"/>
        <end position="74"/>
    </location>
</feature>
<proteinExistence type="predicted"/>
<dbReference type="EMBL" id="CR382132">
    <property type="protein sequence ID" value="CAG78311.1"/>
    <property type="molecule type" value="Genomic_DNA"/>
</dbReference>
<dbReference type="HOGENOM" id="CLU_1379104_0_0_1"/>
<accession>Q6C1G0</accession>
<evidence type="ECO:0000256" key="1">
    <source>
        <dbReference type="SAM" id="MobiDB-lite"/>
    </source>
</evidence>
<organism evidence="2 3">
    <name type="scientific">Yarrowia lipolytica (strain CLIB 122 / E 150)</name>
    <name type="common">Yeast</name>
    <name type="synonym">Candida lipolytica</name>
    <dbReference type="NCBI Taxonomy" id="284591"/>
    <lineage>
        <taxon>Eukaryota</taxon>
        <taxon>Fungi</taxon>
        <taxon>Dikarya</taxon>
        <taxon>Ascomycota</taxon>
        <taxon>Saccharomycotina</taxon>
        <taxon>Dipodascomycetes</taxon>
        <taxon>Dipodascales</taxon>
        <taxon>Dipodascales incertae sedis</taxon>
        <taxon>Yarrowia</taxon>
    </lineage>
</organism>
<gene>
    <name evidence="2" type="ORF">YALI0_F16621g</name>
</gene>
<sequence length="198" mass="22092">MIVTCCSLIVLSFHSKCRDFWVNLEDGSHIFPVSHKPWQTVTTHNMPPTEQKIRQPLQPRVSPTSRSTRQVSRGEHVGQAMPFGHMKQLVSMSFPCLATLPQPVTRQSWGVPATWHTLILCALVHSLVTNIALWQVSSNTHFNAVREGSRSAQDANRTASFSKSFLFRKGLWSGWSHCCRATLGSQLAGIGVLLWVCA</sequence>
<reference evidence="2 3" key="1">
    <citation type="journal article" date="2004" name="Nature">
        <title>Genome evolution in yeasts.</title>
        <authorList>
            <consortium name="Genolevures"/>
            <person name="Dujon B."/>
            <person name="Sherman D."/>
            <person name="Fischer G."/>
            <person name="Durrens P."/>
            <person name="Casaregola S."/>
            <person name="Lafontaine I."/>
            <person name="de Montigny J."/>
            <person name="Marck C."/>
            <person name="Neuveglise C."/>
            <person name="Talla E."/>
            <person name="Goffard N."/>
            <person name="Frangeul L."/>
            <person name="Aigle M."/>
            <person name="Anthouard V."/>
            <person name="Babour A."/>
            <person name="Barbe V."/>
            <person name="Barnay S."/>
            <person name="Blanchin S."/>
            <person name="Beckerich J.M."/>
            <person name="Beyne E."/>
            <person name="Bleykasten C."/>
            <person name="Boisrame A."/>
            <person name="Boyer J."/>
            <person name="Cattolico L."/>
            <person name="Confanioleri F."/>
            <person name="de Daruvar A."/>
            <person name="Despons L."/>
            <person name="Fabre E."/>
            <person name="Fairhead C."/>
            <person name="Ferry-Dumazet H."/>
            <person name="Groppi A."/>
            <person name="Hantraye F."/>
            <person name="Hennequin C."/>
            <person name="Jauniaux N."/>
            <person name="Joyet P."/>
            <person name="Kachouri R."/>
            <person name="Kerrest A."/>
            <person name="Koszul R."/>
            <person name="Lemaire M."/>
            <person name="Lesur I."/>
            <person name="Ma L."/>
            <person name="Muller H."/>
            <person name="Nicaud J.M."/>
            <person name="Nikolski M."/>
            <person name="Oztas S."/>
            <person name="Ozier-Kalogeropoulos O."/>
            <person name="Pellenz S."/>
            <person name="Potier S."/>
            <person name="Richard G.F."/>
            <person name="Straub M.L."/>
            <person name="Suleau A."/>
            <person name="Swennene D."/>
            <person name="Tekaia F."/>
            <person name="Wesolowski-Louvel M."/>
            <person name="Westhof E."/>
            <person name="Wirth B."/>
            <person name="Zeniou-Meyer M."/>
            <person name="Zivanovic I."/>
            <person name="Bolotin-Fukuhara M."/>
            <person name="Thierry A."/>
            <person name="Bouchier C."/>
            <person name="Caudron B."/>
            <person name="Scarpelli C."/>
            <person name="Gaillardin C."/>
            <person name="Weissenbach J."/>
            <person name="Wincker P."/>
            <person name="Souciet J.L."/>
        </authorList>
    </citation>
    <scope>NUCLEOTIDE SEQUENCE [LARGE SCALE GENOMIC DNA]</scope>
    <source>
        <strain evidence="3">CLIB 122 / E 150</strain>
    </source>
</reference>
<evidence type="ECO:0000313" key="3">
    <source>
        <dbReference type="Proteomes" id="UP000001300"/>
    </source>
</evidence>
<evidence type="ECO:0000313" key="2">
    <source>
        <dbReference type="EMBL" id="CAG78311.1"/>
    </source>
</evidence>
<dbReference type="AlphaFoldDB" id="Q6C1G0"/>
<feature type="compositionally biased region" description="Polar residues" evidence="1">
    <location>
        <begin position="61"/>
        <end position="71"/>
    </location>
</feature>
<dbReference type="VEuPathDB" id="FungiDB:YALI0_F16621g"/>
<protein>
    <submittedName>
        <fullName evidence="2">YALI0F16621p</fullName>
    </submittedName>
</protein>
<keyword evidence="3" id="KW-1185">Reference proteome</keyword>